<dbReference type="GO" id="GO:0006629">
    <property type="term" value="P:lipid metabolic process"/>
    <property type="evidence" value="ECO:0007669"/>
    <property type="project" value="InterPro"/>
</dbReference>
<feature type="transmembrane region" description="Helical" evidence="1">
    <location>
        <begin position="538"/>
        <end position="563"/>
    </location>
</feature>
<dbReference type="Proteomes" id="UP000332933">
    <property type="component" value="Unassembled WGS sequence"/>
</dbReference>
<evidence type="ECO:0000313" key="4">
    <source>
        <dbReference type="EMBL" id="KAF0707836.1"/>
    </source>
</evidence>
<keyword evidence="2" id="KW-0732">Signal</keyword>
<feature type="signal peptide" evidence="2">
    <location>
        <begin position="1"/>
        <end position="20"/>
    </location>
</feature>
<proteinExistence type="predicted"/>
<sequence>MAKPLLAVFVSCLWMEQTAASYIPMDLSRSCSAGDTFGLFDRESGCGIGNCDCLSVLFECDPSLANQLGQCVLTGNGVALAVLAALGSVLVPLFFVLRHIIRDKSIDENVLDLSVLRKEAPSKRATLTREMTEQLQLDDAPDGVHSPRNESQRDASFFDMAQFRANVPAKVIGGSDRRPTIMLETMSKGWINFMFLFLIASTLICLVIFVLPVLVETADLSQPIDTIQFINTSAYRMQVAIDTTTVPRGTRYLSILGDVCPHADRSAFPPHGRLNLSYDMAFYVDSKPYFESFVGFMIVQCECPSDNSSACFLSSAYDSAHALTLVSMPWYKDQFNWLSNPDPHTFTFNATLDLHTLSNATFNNITLRSSYSTAYPVVDDATYVFTALDVLILLYWLVVHRMTPWRDWLPARRAVLVLLSTNVLTTSSIMHLFHLFLHSSAAYLATQAWLVTFHAAWLLCILVLIDMQRHGAFYHFHIVPAAVVVAVTLRHLSFFYFSATATSLVDLSLSIASLWVFRSVVVSTLHSLRHRHYAATRASQLTATVLHVISFIVPYIYMIAAVTADPSPVVHTFLSTNSALTTLPTQIIIRVATLVLVLLFLPPSSTSSSHLHNVAGNAMAVLATRTTDTATAPRDASTALSATSIFSIETACALYNLSNHAYSAPPSQAAPTTQANDEKPMDIVALNRDQVRLLDSLLDVTTDTHGTVFLDHINHRLIVAFRGTASTTNAVTDVKIHAAAPTHWTTGTAADDECADIRLHAGFWEAYCSIRDQLHTALAAHTDKPWVFTGHSLGGALATIAAFDASRTFKTHVTMYNYGSPRVGNHAFAKVFPRHVTGFRIVNDGDIVVGGPKFAVAFLGGRVAPLIYKHVGTAVLLSERAHGTFIVDPNIVEKALIAQLRGFVTSHVCSAYKLRLQKGLRVAIEDKLSKPLKKAKASDMESAAYG</sequence>
<feature type="transmembrane region" description="Helical" evidence="1">
    <location>
        <begin position="495"/>
        <end position="517"/>
    </location>
</feature>
<evidence type="ECO:0000256" key="1">
    <source>
        <dbReference type="SAM" id="Phobius"/>
    </source>
</evidence>
<name>A0A485KHV0_9STRA</name>
<reference evidence="4" key="2">
    <citation type="submission" date="2019-06" db="EMBL/GenBank/DDBJ databases">
        <title>Genomics analysis of Aphanomyces spp. identifies a new class of oomycete effector associated with host adaptation.</title>
        <authorList>
            <person name="Gaulin E."/>
        </authorList>
    </citation>
    <scope>NUCLEOTIDE SEQUENCE</scope>
    <source>
        <strain evidence="4">CBS 578.67</strain>
    </source>
</reference>
<dbReference type="OrthoDB" id="426718at2759"/>
<keyword evidence="6" id="KW-1185">Reference proteome</keyword>
<keyword evidence="1" id="KW-0812">Transmembrane</keyword>
<accession>A0A485KHV0</accession>
<reference evidence="5 6" key="1">
    <citation type="submission" date="2019-03" db="EMBL/GenBank/DDBJ databases">
        <authorList>
            <person name="Gaulin E."/>
            <person name="Dumas B."/>
        </authorList>
    </citation>
    <scope>NUCLEOTIDE SEQUENCE [LARGE SCALE GENOMIC DNA]</scope>
    <source>
        <strain evidence="5">CBS 568.67</strain>
    </source>
</reference>
<feature type="transmembrane region" description="Helical" evidence="1">
    <location>
        <begin position="190"/>
        <end position="215"/>
    </location>
</feature>
<feature type="transmembrane region" description="Helical" evidence="1">
    <location>
        <begin position="472"/>
        <end position="489"/>
    </location>
</feature>
<dbReference type="PANTHER" id="PTHR45856">
    <property type="entry name" value="ALPHA/BETA-HYDROLASES SUPERFAMILY PROTEIN"/>
    <property type="match status" value="1"/>
</dbReference>
<organism evidence="5 6">
    <name type="scientific">Aphanomyces stellatus</name>
    <dbReference type="NCBI Taxonomy" id="120398"/>
    <lineage>
        <taxon>Eukaryota</taxon>
        <taxon>Sar</taxon>
        <taxon>Stramenopiles</taxon>
        <taxon>Oomycota</taxon>
        <taxon>Saprolegniomycetes</taxon>
        <taxon>Saprolegniales</taxon>
        <taxon>Verrucalvaceae</taxon>
        <taxon>Aphanomyces</taxon>
    </lineage>
</organism>
<evidence type="ECO:0000313" key="6">
    <source>
        <dbReference type="Proteomes" id="UP000332933"/>
    </source>
</evidence>
<dbReference type="InterPro" id="IPR029058">
    <property type="entry name" value="AB_hydrolase_fold"/>
</dbReference>
<feature type="transmembrane region" description="Helical" evidence="1">
    <location>
        <begin position="78"/>
        <end position="97"/>
    </location>
</feature>
<feature type="domain" description="Fungal lipase-type" evidence="3">
    <location>
        <begin position="718"/>
        <end position="849"/>
    </location>
</feature>
<keyword evidence="1" id="KW-1133">Transmembrane helix</keyword>
<evidence type="ECO:0000259" key="3">
    <source>
        <dbReference type="Pfam" id="PF01764"/>
    </source>
</evidence>
<dbReference type="InterPro" id="IPR051218">
    <property type="entry name" value="Sec_MonoDiacylglyc_Lipase"/>
</dbReference>
<evidence type="ECO:0000256" key="2">
    <source>
        <dbReference type="SAM" id="SignalP"/>
    </source>
</evidence>
<dbReference type="AlphaFoldDB" id="A0A485KHV0"/>
<evidence type="ECO:0000313" key="5">
    <source>
        <dbReference type="EMBL" id="VFT83507.1"/>
    </source>
</evidence>
<feature type="chain" id="PRO_5033436897" evidence="2">
    <location>
        <begin position="21"/>
        <end position="946"/>
    </location>
</feature>
<dbReference type="EMBL" id="VJMH01002730">
    <property type="protein sequence ID" value="KAF0707836.1"/>
    <property type="molecule type" value="Genomic_DNA"/>
</dbReference>
<feature type="transmembrane region" description="Helical" evidence="1">
    <location>
        <begin position="414"/>
        <end position="437"/>
    </location>
</feature>
<protein>
    <submittedName>
        <fullName evidence="5">Aste57867_6525 protein</fullName>
    </submittedName>
</protein>
<dbReference type="Gene3D" id="3.40.50.1820">
    <property type="entry name" value="alpha/beta hydrolase"/>
    <property type="match status" value="1"/>
</dbReference>
<dbReference type="SUPFAM" id="SSF53474">
    <property type="entry name" value="alpha/beta-Hydrolases"/>
    <property type="match status" value="1"/>
</dbReference>
<dbReference type="CDD" id="cd00519">
    <property type="entry name" value="Lipase_3"/>
    <property type="match status" value="1"/>
</dbReference>
<feature type="transmembrane region" description="Helical" evidence="1">
    <location>
        <begin position="583"/>
        <end position="601"/>
    </location>
</feature>
<gene>
    <name evidence="5" type="primary">Aste57867_6525</name>
    <name evidence="4" type="ORF">As57867_006508</name>
    <name evidence="5" type="ORF">ASTE57867_6525</name>
</gene>
<dbReference type="Pfam" id="PF01764">
    <property type="entry name" value="Lipase_3"/>
    <property type="match status" value="1"/>
</dbReference>
<dbReference type="EMBL" id="CAADRA010002732">
    <property type="protein sequence ID" value="VFT83507.1"/>
    <property type="molecule type" value="Genomic_DNA"/>
</dbReference>
<feature type="transmembrane region" description="Helical" evidence="1">
    <location>
        <begin position="381"/>
        <end position="402"/>
    </location>
</feature>
<feature type="transmembrane region" description="Helical" evidence="1">
    <location>
        <begin position="443"/>
        <end position="465"/>
    </location>
</feature>
<keyword evidence="1" id="KW-0472">Membrane</keyword>
<dbReference type="PANTHER" id="PTHR45856:SF11">
    <property type="entry name" value="FUNGAL LIPASE-LIKE DOMAIN-CONTAINING PROTEIN"/>
    <property type="match status" value="1"/>
</dbReference>
<dbReference type="InterPro" id="IPR002921">
    <property type="entry name" value="Fungal_lipase-type"/>
</dbReference>